<name>A0A7Y9T775_9BACT</name>
<accession>A0A7Y9T775</accession>
<protein>
    <submittedName>
        <fullName evidence="1">Uncharacterized protein</fullName>
    </submittedName>
</protein>
<dbReference type="Proteomes" id="UP000534186">
    <property type="component" value="Unassembled WGS sequence"/>
</dbReference>
<gene>
    <name evidence="1" type="ORF">HDF12_004511</name>
</gene>
<dbReference type="EMBL" id="JACCCV010000003">
    <property type="protein sequence ID" value="NYF54089.1"/>
    <property type="molecule type" value="Genomic_DNA"/>
</dbReference>
<dbReference type="AlphaFoldDB" id="A0A7Y9T775"/>
<proteinExistence type="predicted"/>
<evidence type="ECO:0000313" key="1">
    <source>
        <dbReference type="EMBL" id="NYF54089.1"/>
    </source>
</evidence>
<organism evidence="1 2">
    <name type="scientific">Tunturiibacter lichenicola</name>
    <dbReference type="NCBI Taxonomy" id="2051959"/>
    <lineage>
        <taxon>Bacteria</taxon>
        <taxon>Pseudomonadati</taxon>
        <taxon>Acidobacteriota</taxon>
        <taxon>Terriglobia</taxon>
        <taxon>Terriglobales</taxon>
        <taxon>Acidobacteriaceae</taxon>
        <taxon>Tunturiibacter</taxon>
    </lineage>
</organism>
<comment type="caution">
    <text evidence="1">The sequence shown here is derived from an EMBL/GenBank/DDBJ whole genome shotgun (WGS) entry which is preliminary data.</text>
</comment>
<evidence type="ECO:0000313" key="2">
    <source>
        <dbReference type="Proteomes" id="UP000534186"/>
    </source>
</evidence>
<sequence length="189" mass="20591">MVFDLYKVASDYIVDPAALRAGDLASELNERQDSPFLAYVNFPGAPKGKKGLALSTIVSALKPLVEEKGVFEQVGLTELSMQSQFLVNFFSVLRDAYGAEWESSSNVFRMAAGFVGALEFVKNKLVVHCNLTGDFTAAAIAAVVKMSPGSLIRRESIEGLQGRRAFSFVANALDDMFDPNDQKGRKIKV</sequence>
<reference evidence="1 2" key="1">
    <citation type="submission" date="2020-07" db="EMBL/GenBank/DDBJ databases">
        <title>Genomic Encyclopedia of Type Strains, Phase IV (KMG-V): Genome sequencing to study the core and pangenomes of soil and plant-associated prokaryotes.</title>
        <authorList>
            <person name="Whitman W."/>
        </authorList>
    </citation>
    <scope>NUCLEOTIDE SEQUENCE [LARGE SCALE GENOMIC DNA]</scope>
    <source>
        <strain evidence="1 2">M8UP30</strain>
    </source>
</reference>